<reference evidence="3 4" key="1">
    <citation type="submission" date="2017-07" db="EMBL/GenBank/DDBJ databases">
        <title>Draft whole genome sequences of clinical Proprionibacteriaceae strains.</title>
        <authorList>
            <person name="Bernier A.-M."/>
            <person name="Bernard K."/>
            <person name="Domingo M.-C."/>
        </authorList>
    </citation>
    <scope>NUCLEOTIDE SEQUENCE [LARGE SCALE GENOMIC DNA]</scope>
    <source>
        <strain evidence="3 4">NML 130396</strain>
    </source>
</reference>
<proteinExistence type="predicted"/>
<dbReference type="AlphaFoldDB" id="A0A255H9K5"/>
<dbReference type="Gene3D" id="3.90.1210.10">
    <property type="entry name" value="Antifreeze-like/N-acetylneuraminic acid synthase C-terminal domain"/>
    <property type="match status" value="1"/>
</dbReference>
<protein>
    <submittedName>
        <fullName evidence="3">Flp pilus assembly protein CpaB</fullName>
    </submittedName>
</protein>
<keyword evidence="4" id="KW-1185">Reference proteome</keyword>
<sequence length="231" mass="23845">MTTSPDLPSAPPPAPSRLRQRRSSPRRRSPLGSLGRWLTWHRRTVAVLCAIGAVLCTLAAARAEPEPGVPVLVAARALPGGQPLTESDLRVAHFPTRIAPGDRLERADAVLGRVLTAPITAGTPVTELSVVAPRPRTAGDRVLAPVRLTDPGVAALLRVGDPIDVLATPMDGAARVVARGARVAALPTGQSGGGSFGASEDSRGALLLLEADPAAAPQLAQNSGRLSILIR</sequence>
<dbReference type="RefSeq" id="WP_094362828.1">
    <property type="nucleotide sequence ID" value="NZ_NMVQ01000003.1"/>
</dbReference>
<name>A0A255H9K5_9ACTN</name>
<dbReference type="EMBL" id="NMVQ01000003">
    <property type="protein sequence ID" value="OYO24520.1"/>
    <property type="molecule type" value="Genomic_DNA"/>
</dbReference>
<feature type="region of interest" description="Disordered" evidence="1">
    <location>
        <begin position="1"/>
        <end position="32"/>
    </location>
</feature>
<comment type="caution">
    <text evidence="3">The sequence shown here is derived from an EMBL/GenBank/DDBJ whole genome shotgun (WGS) entry which is preliminary data.</text>
</comment>
<organism evidence="3 4">
    <name type="scientific">Enemella dayhoffiae</name>
    <dbReference type="NCBI Taxonomy" id="2016507"/>
    <lineage>
        <taxon>Bacteria</taxon>
        <taxon>Bacillati</taxon>
        <taxon>Actinomycetota</taxon>
        <taxon>Actinomycetes</taxon>
        <taxon>Propionibacteriales</taxon>
        <taxon>Propionibacteriaceae</taxon>
        <taxon>Enemella</taxon>
    </lineage>
</organism>
<feature type="domain" description="SAF" evidence="2">
    <location>
        <begin position="69"/>
        <end position="131"/>
    </location>
</feature>
<dbReference type="SMART" id="SM00858">
    <property type="entry name" value="SAF"/>
    <property type="match status" value="1"/>
</dbReference>
<gene>
    <name evidence="3" type="ORF">CGZ93_03810</name>
</gene>
<evidence type="ECO:0000313" key="3">
    <source>
        <dbReference type="EMBL" id="OYO24520.1"/>
    </source>
</evidence>
<dbReference type="Pfam" id="PF08666">
    <property type="entry name" value="SAF"/>
    <property type="match status" value="1"/>
</dbReference>
<dbReference type="OrthoDB" id="3728828at2"/>
<feature type="compositionally biased region" description="Basic residues" evidence="1">
    <location>
        <begin position="18"/>
        <end position="29"/>
    </location>
</feature>
<dbReference type="InterPro" id="IPR013974">
    <property type="entry name" value="SAF"/>
</dbReference>
<dbReference type="Proteomes" id="UP000216311">
    <property type="component" value="Unassembled WGS sequence"/>
</dbReference>
<dbReference type="CDD" id="cd11614">
    <property type="entry name" value="SAF_CpaB_FlgA_like"/>
    <property type="match status" value="1"/>
</dbReference>
<evidence type="ECO:0000313" key="4">
    <source>
        <dbReference type="Proteomes" id="UP000216311"/>
    </source>
</evidence>
<accession>A0A255H9K5</accession>
<evidence type="ECO:0000256" key="1">
    <source>
        <dbReference type="SAM" id="MobiDB-lite"/>
    </source>
</evidence>
<evidence type="ECO:0000259" key="2">
    <source>
        <dbReference type="SMART" id="SM00858"/>
    </source>
</evidence>